<evidence type="ECO:0000313" key="4">
    <source>
        <dbReference type="Proteomes" id="UP001589818"/>
    </source>
</evidence>
<comment type="caution">
    <text evidence="3">The sequence shown here is derived from an EMBL/GenBank/DDBJ whole genome shotgun (WGS) entry which is preliminary data.</text>
</comment>
<evidence type="ECO:0000259" key="1">
    <source>
        <dbReference type="Pfam" id="PF00534"/>
    </source>
</evidence>
<proteinExistence type="predicted"/>
<dbReference type="RefSeq" id="WP_204821908.1">
    <property type="nucleotide sequence ID" value="NZ_JANHOF010000015.1"/>
</dbReference>
<evidence type="ECO:0000313" key="3">
    <source>
        <dbReference type="EMBL" id="MFC0389943.1"/>
    </source>
</evidence>
<dbReference type="Gene3D" id="3.40.50.2000">
    <property type="entry name" value="Glycogen Phosphorylase B"/>
    <property type="match status" value="2"/>
</dbReference>
<feature type="domain" description="Glycosyltransferase subfamily 4-like N-terminal" evidence="2">
    <location>
        <begin position="13"/>
        <end position="156"/>
    </location>
</feature>
<dbReference type="Pfam" id="PF13439">
    <property type="entry name" value="Glyco_transf_4"/>
    <property type="match status" value="1"/>
</dbReference>
<evidence type="ECO:0000259" key="2">
    <source>
        <dbReference type="Pfam" id="PF13439"/>
    </source>
</evidence>
<dbReference type="EMBL" id="JBHLVF010000003">
    <property type="protein sequence ID" value="MFC0389943.1"/>
    <property type="molecule type" value="Genomic_DNA"/>
</dbReference>
<name>A0ABV6J243_9BACL</name>
<dbReference type="GO" id="GO:0016757">
    <property type="term" value="F:glycosyltransferase activity"/>
    <property type="evidence" value="ECO:0007669"/>
    <property type="project" value="UniProtKB-KW"/>
</dbReference>
<dbReference type="Proteomes" id="UP001589818">
    <property type="component" value="Unassembled WGS sequence"/>
</dbReference>
<organism evidence="3 4">
    <name type="scientific">Paenibacillus mendelii</name>
    <dbReference type="NCBI Taxonomy" id="206163"/>
    <lineage>
        <taxon>Bacteria</taxon>
        <taxon>Bacillati</taxon>
        <taxon>Bacillota</taxon>
        <taxon>Bacilli</taxon>
        <taxon>Bacillales</taxon>
        <taxon>Paenibacillaceae</taxon>
        <taxon>Paenibacillus</taxon>
    </lineage>
</organism>
<dbReference type="InterPro" id="IPR001296">
    <property type="entry name" value="Glyco_trans_1"/>
</dbReference>
<sequence length="362" mass="39751">MKVLMLVSRLNLGGTEKYILSISQYLQARGVQVGVASMGGPLMRSFQGSGIKVHLLSGDESSALKQLSSIITRESYRMVNAHDSKSFRYAAALHRQRKIPLIVTVHGTYHHKPSLLTAAKAARRIITVSPKLSKWLIGLHLPPSKIKTILNGINTSVFHPASQLSEKGRRRQSLHLPSSAQLLVYAGRFSHDKYPIARKVIMAAERIARNNRHFAAVLYGPGSLRSQLAQQAAEVNRRLGRQAVYVRPPLSSIQHAYYAADVVVGTGRVALEAMACAKPVVATGVAGYCGIVAPSNVNRIIQCHFGDHGALGPLTVQRLANDINQLLNNPRRARQLGDFGLRTVRGRYSMNKVGSQLIQYYK</sequence>
<protein>
    <submittedName>
        <fullName evidence="3">Glycosyltransferase</fullName>
        <ecNumber evidence="3">2.4.-.-</ecNumber>
    </submittedName>
</protein>
<reference evidence="3 4" key="1">
    <citation type="submission" date="2024-09" db="EMBL/GenBank/DDBJ databases">
        <authorList>
            <person name="Sun Q."/>
            <person name="Mori K."/>
        </authorList>
    </citation>
    <scope>NUCLEOTIDE SEQUENCE [LARGE SCALE GENOMIC DNA]</scope>
    <source>
        <strain evidence="3 4">CCM 4839</strain>
    </source>
</reference>
<dbReference type="EC" id="2.4.-.-" evidence="3"/>
<dbReference type="SUPFAM" id="SSF53756">
    <property type="entry name" value="UDP-Glycosyltransferase/glycogen phosphorylase"/>
    <property type="match status" value="1"/>
</dbReference>
<accession>A0ABV6J243</accession>
<dbReference type="InterPro" id="IPR028098">
    <property type="entry name" value="Glyco_trans_4-like_N"/>
</dbReference>
<gene>
    <name evidence="3" type="ORF">ACFFJ8_00995</name>
</gene>
<keyword evidence="3" id="KW-0328">Glycosyltransferase</keyword>
<keyword evidence="4" id="KW-1185">Reference proteome</keyword>
<feature type="domain" description="Glycosyl transferase family 1" evidence="1">
    <location>
        <begin position="170"/>
        <end position="338"/>
    </location>
</feature>
<keyword evidence="3" id="KW-0808">Transferase</keyword>
<dbReference type="Pfam" id="PF00534">
    <property type="entry name" value="Glycos_transf_1"/>
    <property type="match status" value="1"/>
</dbReference>
<dbReference type="PANTHER" id="PTHR12526">
    <property type="entry name" value="GLYCOSYLTRANSFERASE"/>
    <property type="match status" value="1"/>
</dbReference>